<comment type="caution">
    <text evidence="8">The sequence shown here is derived from an EMBL/GenBank/DDBJ whole genome shotgun (WGS) entry which is preliminary data.</text>
</comment>
<evidence type="ECO:0000256" key="1">
    <source>
        <dbReference type="ARBA" id="ARBA00004196"/>
    </source>
</evidence>
<dbReference type="GO" id="GO:0016491">
    <property type="term" value="F:oxidoreductase activity"/>
    <property type="evidence" value="ECO:0007669"/>
    <property type="project" value="InterPro"/>
</dbReference>
<keyword evidence="4" id="KW-1015">Disulfide bond</keyword>
<reference evidence="8 9" key="1">
    <citation type="submission" date="2015-02" db="EMBL/GenBank/DDBJ databases">
        <title>Draft genome sequences of ten Microbacterium spp. with emphasis on heavy metal contaminated environments.</title>
        <authorList>
            <person name="Corretto E."/>
        </authorList>
    </citation>
    <scope>NUCLEOTIDE SEQUENCE [LARGE SCALE GENOMIC DNA]</scope>
    <source>
        <strain evidence="8 9">DSM 18659</strain>
    </source>
</reference>
<dbReference type="InterPro" id="IPR013740">
    <property type="entry name" value="Redoxin"/>
</dbReference>
<dbReference type="Proteomes" id="UP000033451">
    <property type="component" value="Unassembled WGS sequence"/>
</dbReference>
<evidence type="ECO:0000256" key="5">
    <source>
        <dbReference type="ARBA" id="ARBA00023284"/>
    </source>
</evidence>
<keyword evidence="9" id="KW-1185">Reference proteome</keyword>
<proteinExistence type="predicted"/>
<dbReference type="EMBL" id="JYIY01000026">
    <property type="protein sequence ID" value="KJL45509.1"/>
    <property type="molecule type" value="Genomic_DNA"/>
</dbReference>
<dbReference type="InterPro" id="IPR050553">
    <property type="entry name" value="Thioredoxin_ResA/DsbE_sf"/>
</dbReference>
<dbReference type="Gene3D" id="3.40.30.10">
    <property type="entry name" value="Glutaredoxin"/>
    <property type="match status" value="1"/>
</dbReference>
<evidence type="ECO:0000256" key="6">
    <source>
        <dbReference type="SAM" id="MobiDB-lite"/>
    </source>
</evidence>
<organism evidence="8 9">
    <name type="scientific">Microbacterium ginsengisoli</name>
    <dbReference type="NCBI Taxonomy" id="400772"/>
    <lineage>
        <taxon>Bacteria</taxon>
        <taxon>Bacillati</taxon>
        <taxon>Actinomycetota</taxon>
        <taxon>Actinomycetes</taxon>
        <taxon>Micrococcales</taxon>
        <taxon>Microbacteriaceae</taxon>
        <taxon>Microbacterium</taxon>
    </lineage>
</organism>
<evidence type="ECO:0000256" key="3">
    <source>
        <dbReference type="ARBA" id="ARBA00022968"/>
    </source>
</evidence>
<dbReference type="PANTHER" id="PTHR42852:SF6">
    <property type="entry name" value="THIOL:DISULFIDE INTERCHANGE PROTEIN DSBE"/>
    <property type="match status" value="1"/>
</dbReference>
<dbReference type="InterPro" id="IPR036249">
    <property type="entry name" value="Thioredoxin-like_sf"/>
</dbReference>
<dbReference type="SUPFAM" id="SSF52833">
    <property type="entry name" value="Thioredoxin-like"/>
    <property type="match status" value="1"/>
</dbReference>
<dbReference type="Pfam" id="PF08534">
    <property type="entry name" value="Redoxin"/>
    <property type="match status" value="1"/>
</dbReference>
<dbReference type="InterPro" id="IPR013766">
    <property type="entry name" value="Thioredoxin_domain"/>
</dbReference>
<keyword evidence="3" id="KW-0735">Signal-anchor</keyword>
<sequence>MLGVLALLLAGCTAQTPGLLSSSPSPGYLSADETVREIPADRRDDPVTFTGTTDTGEQADSTVWAGSVVVVNFWYAACPPCRAEAPDLEALAQTYQPDGVVFIGVNVRDSADTAAAFENQFGITYPSIMDATTGTVQAAFAGKAAPGAVPTTIVLDRTGRMAARIIGQLPTRTTLAALIDTVLAETSP</sequence>
<feature type="region of interest" description="Disordered" evidence="6">
    <location>
        <begin position="35"/>
        <end position="56"/>
    </location>
</feature>
<evidence type="ECO:0000313" key="8">
    <source>
        <dbReference type="EMBL" id="KJL45509.1"/>
    </source>
</evidence>
<keyword evidence="2" id="KW-0201">Cytochrome c-type biogenesis</keyword>
<dbReference type="GO" id="GO:0030313">
    <property type="term" value="C:cell envelope"/>
    <property type="evidence" value="ECO:0007669"/>
    <property type="project" value="UniProtKB-SubCell"/>
</dbReference>
<keyword evidence="5" id="KW-0676">Redox-active center</keyword>
<accession>A0A0F0LY90</accession>
<dbReference type="AlphaFoldDB" id="A0A0F0LY90"/>
<dbReference type="GO" id="GO:0017004">
    <property type="term" value="P:cytochrome complex assembly"/>
    <property type="evidence" value="ECO:0007669"/>
    <property type="project" value="UniProtKB-KW"/>
</dbReference>
<feature type="domain" description="Thioredoxin" evidence="7">
    <location>
        <begin position="24"/>
        <end position="184"/>
    </location>
</feature>
<gene>
    <name evidence="8" type="primary">resA_1</name>
    <name evidence="8" type="ORF">RR49_00049</name>
</gene>
<dbReference type="PANTHER" id="PTHR42852">
    <property type="entry name" value="THIOL:DISULFIDE INTERCHANGE PROTEIN DSBE"/>
    <property type="match status" value="1"/>
</dbReference>
<keyword evidence="3" id="KW-0812">Transmembrane</keyword>
<dbReference type="CDD" id="cd02966">
    <property type="entry name" value="TlpA_like_family"/>
    <property type="match status" value="1"/>
</dbReference>
<evidence type="ECO:0000259" key="7">
    <source>
        <dbReference type="PROSITE" id="PS51352"/>
    </source>
</evidence>
<dbReference type="PATRIC" id="fig|400772.4.peg.63"/>
<evidence type="ECO:0000256" key="2">
    <source>
        <dbReference type="ARBA" id="ARBA00022748"/>
    </source>
</evidence>
<name>A0A0F0LY90_9MICO</name>
<dbReference type="STRING" id="400772.RR49_00049"/>
<dbReference type="PROSITE" id="PS51352">
    <property type="entry name" value="THIOREDOXIN_2"/>
    <property type="match status" value="1"/>
</dbReference>
<evidence type="ECO:0000256" key="4">
    <source>
        <dbReference type="ARBA" id="ARBA00023157"/>
    </source>
</evidence>
<comment type="subcellular location">
    <subcellularLocation>
        <location evidence="1">Cell envelope</location>
    </subcellularLocation>
</comment>
<protein>
    <submittedName>
        <fullName evidence="8">Thiol-disulfide oxidoreductase ResA</fullName>
    </submittedName>
</protein>
<feature type="compositionally biased region" description="Basic and acidic residues" evidence="6">
    <location>
        <begin position="35"/>
        <end position="46"/>
    </location>
</feature>
<evidence type="ECO:0000313" key="9">
    <source>
        <dbReference type="Proteomes" id="UP000033451"/>
    </source>
</evidence>